<reference evidence="8" key="2">
    <citation type="submission" date="2022-08" db="UniProtKB">
        <authorList>
            <consortium name="EnsemblMetazoa"/>
        </authorList>
    </citation>
    <scope>IDENTIFICATION</scope>
    <source>
        <strain evidence="8">STECLA/ALBI9_A</strain>
    </source>
</reference>
<name>A0A182F1L3_ANOAL</name>
<dbReference type="GO" id="GO:0000972">
    <property type="term" value="P:transcription-dependent tethering of RNA polymerase II gene DNA at nuclear periphery"/>
    <property type="evidence" value="ECO:0007669"/>
    <property type="project" value="TreeGrafter"/>
</dbReference>
<reference evidence="8 9" key="1">
    <citation type="journal article" date="2017" name="G3 (Bethesda)">
        <title>The Physical Genome Mapping of Anopheles albimanus Corrected Scaffold Misassemblies and Identified Interarm Rearrangements in Genus Anopheles.</title>
        <authorList>
            <person name="Artemov G.N."/>
            <person name="Peery A.N."/>
            <person name="Jiang X."/>
            <person name="Tu Z."/>
            <person name="Stegniy V.N."/>
            <person name="Sharakhova M.V."/>
            <person name="Sharakhov I.V."/>
        </authorList>
    </citation>
    <scope>NUCLEOTIDE SEQUENCE [LARGE SCALE GENOMIC DNA]</scope>
    <source>
        <strain evidence="8 9">ALBI9_A</strain>
    </source>
</reference>
<evidence type="ECO:0000313" key="9">
    <source>
        <dbReference type="Proteomes" id="UP000069272"/>
    </source>
</evidence>
<feature type="domain" description="Nucleoporin Nup133/Nup155-like C-terminal" evidence="6">
    <location>
        <begin position="747"/>
        <end position="1497"/>
    </location>
</feature>
<dbReference type="InterPro" id="IPR042533">
    <property type="entry name" value="Nucleoporin_Nup155_C_1"/>
</dbReference>
<feature type="region of interest" description="Disordered" evidence="5">
    <location>
        <begin position="626"/>
        <end position="649"/>
    </location>
</feature>
<evidence type="ECO:0000313" key="8">
    <source>
        <dbReference type="EnsemblMetazoa" id="AALB000342-PA"/>
    </source>
</evidence>
<proteinExistence type="inferred from homology"/>
<dbReference type="InterPro" id="IPR042537">
    <property type="entry name" value="Nucleoporin_Nup155_C_2"/>
</dbReference>
<keyword evidence="4" id="KW-0539">Nucleus</keyword>
<evidence type="ECO:0000256" key="1">
    <source>
        <dbReference type="ARBA" id="ARBA00004123"/>
    </source>
</evidence>
<dbReference type="GO" id="GO:0017056">
    <property type="term" value="F:structural constituent of nuclear pore"/>
    <property type="evidence" value="ECO:0007669"/>
    <property type="project" value="InterPro"/>
</dbReference>
<dbReference type="VEuPathDB" id="VectorBase:AALB000342"/>
<organism evidence="8 9">
    <name type="scientific">Anopheles albimanus</name>
    <name type="common">New world malaria mosquito</name>
    <dbReference type="NCBI Taxonomy" id="7167"/>
    <lineage>
        <taxon>Eukaryota</taxon>
        <taxon>Metazoa</taxon>
        <taxon>Ecdysozoa</taxon>
        <taxon>Arthropoda</taxon>
        <taxon>Hexapoda</taxon>
        <taxon>Insecta</taxon>
        <taxon>Pterygota</taxon>
        <taxon>Neoptera</taxon>
        <taxon>Endopterygota</taxon>
        <taxon>Diptera</taxon>
        <taxon>Nematocera</taxon>
        <taxon>Culicoidea</taxon>
        <taxon>Culicidae</taxon>
        <taxon>Anophelinae</taxon>
        <taxon>Anopheles</taxon>
    </lineage>
</organism>
<dbReference type="InterPro" id="IPR042538">
    <property type="entry name" value="Nucleoporin_Nup155_C_3"/>
</dbReference>
<dbReference type="FunFam" id="1.20.120.1880:FF:000003">
    <property type="entry name" value="nuclear pore complex protein Nup155"/>
    <property type="match status" value="1"/>
</dbReference>
<dbReference type="Gene3D" id="1.25.40.440">
    <property type="entry name" value="Nucleoporin, helical domain, central subdomain"/>
    <property type="match status" value="1"/>
</dbReference>
<dbReference type="Pfam" id="PF08801">
    <property type="entry name" value="Nucleoporin_N"/>
    <property type="match status" value="1"/>
</dbReference>
<keyword evidence="9" id="KW-1185">Reference proteome</keyword>
<dbReference type="Gene3D" id="1.20.120.1880">
    <property type="entry name" value="Nucleoporin, helical C-terminal domain"/>
    <property type="match status" value="1"/>
</dbReference>
<dbReference type="GO" id="GO:0036228">
    <property type="term" value="P:protein localization to nuclear inner membrane"/>
    <property type="evidence" value="ECO:0007669"/>
    <property type="project" value="TreeGrafter"/>
</dbReference>
<evidence type="ECO:0000256" key="4">
    <source>
        <dbReference type="ARBA" id="ARBA00023242"/>
    </source>
</evidence>
<feature type="domain" description="Nucleoporin Nup133/Nup155-like N-terminal" evidence="7">
    <location>
        <begin position="66"/>
        <end position="546"/>
    </location>
</feature>
<dbReference type="InterPro" id="IPR007187">
    <property type="entry name" value="Nucleoporin_Nup133/Nup155_C"/>
</dbReference>
<dbReference type="Proteomes" id="UP000069272">
    <property type="component" value="Chromosome 2L"/>
</dbReference>
<accession>A0A182F1L3</accession>
<dbReference type="FunFam" id="1.25.40.440:FF:000001">
    <property type="entry name" value="Nuclear pore complex subunit"/>
    <property type="match status" value="1"/>
</dbReference>
<dbReference type="GO" id="GO:0044611">
    <property type="term" value="C:nuclear pore inner ring"/>
    <property type="evidence" value="ECO:0007669"/>
    <property type="project" value="TreeGrafter"/>
</dbReference>
<dbReference type="PANTHER" id="PTHR10350:SF6">
    <property type="entry name" value="NUCLEAR PORE COMPLEX PROTEIN NUP155"/>
    <property type="match status" value="1"/>
</dbReference>
<evidence type="ECO:0000256" key="3">
    <source>
        <dbReference type="ARBA" id="ARBA00022448"/>
    </source>
</evidence>
<dbReference type="InterPro" id="IPR004870">
    <property type="entry name" value="Nucleoporin_Nup155"/>
</dbReference>
<feature type="compositionally biased region" description="Low complexity" evidence="5">
    <location>
        <begin position="688"/>
        <end position="697"/>
    </location>
</feature>
<dbReference type="OrthoDB" id="338970at2759"/>
<evidence type="ECO:0000256" key="2">
    <source>
        <dbReference type="ARBA" id="ARBA00007373"/>
    </source>
</evidence>
<dbReference type="Gene3D" id="1.20.58.1780">
    <property type="match status" value="1"/>
</dbReference>
<dbReference type="KEGG" id="aali:118459052"/>
<dbReference type="RefSeq" id="XP_035777971.1">
    <property type="nucleotide sequence ID" value="XM_035922078.1"/>
</dbReference>
<evidence type="ECO:0000256" key="5">
    <source>
        <dbReference type="SAM" id="MobiDB-lite"/>
    </source>
</evidence>
<comment type="similarity">
    <text evidence="2">Belongs to the non-repetitive/WGA-negative nucleoporin family.</text>
</comment>
<dbReference type="VEuPathDB" id="VectorBase:AALB20_026751"/>
<sequence length="1539" mass="168676">MQGETNSSEPLKFAGEMLQKHDLVDATTPGLLEVTGVSQIGAPTASGWAEYDYQHLSGLSMGLKELNQLSTVNKVPIPPEIMEHFNHVKCHCMMGLFPEIGRAWLTIDTDIYIWTYENARDVAYFDGLSQVIISVGLVTPRPGVFIADVKYLLVLTTPTEIIILGVMFNEIKTGTPIRTVGSPMASAPTAGEEMQLMNNPIFVLSTDSVAIMCVRGTADGRIFLGGRDGCLYEVCYQAESNWFGKRARKVNHSQGLISHLVPGIFKIFSETDSVQTVAVDDSRHLLYVLMAKGTIEAWDIGSDPAGGTARRLARLSFRDIAAAASVIPNSAEGPNFPAITDICPLTASDSTSLHLVAVTETGSRLYFSTIPLHHQASIVRYRQEQQLQQQLQQQHLHQQQTLMQQQQLLQQQQQQAGMPQQTSFIDGHDTAVTAPQGLYLLHVRIPPNGVAFPNRPKSVHLAHCTEGGSMLLIGTVQPDQDDLWALSSEHFQSQANLVESATCLPLDGQVLAVADVRQKDRVSIETPLRKVRNQRKVALLTSQGVHVVSVLRSVDLLQQLLLACHGPHNEAIRAYFQMQTEVEACSTAVLLACLESFRGTTEVGEWAAQAFVLYGGEPYFEHPGLGPAQHQRPPFGSPSPGTTGYGAGAGGMDPIGTPQATGYGAGRLFMSTPYSSGPVPRGTLNYPQQQQQQQQEQHSFSSAYPGNNPIGAATMNLSYGGNNNNTVTSNNNNNISMSDRPSGIRYSAKHAGLYLHVARVLRSVWRRQCTDERLHSSISQLDCAVLLEDLYAIRNFFEIVVTGPTSLVGFVGRSHTKTALQQGSSSLQGNASHGITNQAHSLLLQSPLGSATTGERYGAGGLGLPQPYGGAPAGNATQQGAGTLEDALQEERKSLDALARLIKQACEVIGLWKVLCEHQCHLLLGRLSKEQQCELQVNTFGDLIVHRTDLCGLLIVTLINSYLADNASIGSISSKLREVCPALYRHEDAVSHKATEILLLTRGCNDRERKEERLRTALQLCKTAAPNLPLAALCQQFTAAGFYSGVIELCTVCASKVDPNEAGLHFYRQSGEPFDSQEGFLAYQNRMNCYKEVQIMLDQVYESSSTAAGAGGQQSATSIGGSGGSDHPAYPLPVDVVDGEQQTASGQQQQAVRSIIAQALQSADQLLHIAIYEWLLSRNLHSELLDITEPSLGVFLGRSMARTPDNLLLADLLWKYHERNGQHAAAAQILDKLAESSPGDGSIRLSKRIEYLARAVMCMRSESAGFTAHNGVLLKELEDKLEVAQIQRQVSDALRLAYPTTTSTTMTSMTTGDSASEAPQHYARDALDQLESTLYNLTKLYADFAEPYELWECKLTILNCSHHNDPLLIESVWTHILDRELEGRGEGAAERCRRMLAKVKSLALEYDSSGHCFPLAFIVRELEVRCFRLKLYNSPVPEALIDMNLDIEELLNIYSRLVSMNERIWVTEEDELYLIRSTARLLALIVAQPKLVPAKDRRKVLAKSQDLISAALNILYTKPDTQTLIDLLRDTQSKLQRVV</sequence>
<feature type="region of interest" description="Disordered" evidence="5">
    <location>
        <begin position="677"/>
        <end position="701"/>
    </location>
</feature>
<dbReference type="Gene3D" id="1.25.40.450">
    <property type="entry name" value="Nucleoporin, helical domain, N-terminal subdomain"/>
    <property type="match status" value="1"/>
</dbReference>
<dbReference type="EnsemblMetazoa" id="AALB000342-RA">
    <property type="protein sequence ID" value="AALB000342-PA"/>
    <property type="gene ID" value="AALB000342"/>
</dbReference>
<dbReference type="Pfam" id="PF03177">
    <property type="entry name" value="Nucleoporin_C"/>
    <property type="match status" value="1"/>
</dbReference>
<dbReference type="InterPro" id="IPR014908">
    <property type="entry name" value="Nucleoporin_Nup133/Nup155_N"/>
</dbReference>
<evidence type="ECO:0008006" key="10">
    <source>
        <dbReference type="Google" id="ProtNLM"/>
    </source>
</evidence>
<dbReference type="PANTHER" id="PTHR10350">
    <property type="entry name" value="NUCLEAR PORE COMPLEX PROTEIN NUP155"/>
    <property type="match status" value="1"/>
</dbReference>
<dbReference type="GO" id="GO:0006606">
    <property type="term" value="P:protein import into nucleus"/>
    <property type="evidence" value="ECO:0007669"/>
    <property type="project" value="TreeGrafter"/>
</dbReference>
<dbReference type="STRING" id="7167.A0A182F1L3"/>
<comment type="subcellular location">
    <subcellularLocation>
        <location evidence="1">Nucleus</location>
    </subcellularLocation>
</comment>
<keyword evidence="3" id="KW-0813">Transport</keyword>
<protein>
    <recommendedName>
        <fullName evidence="10">Nucleoporin Nup133/Nup155-like N-terminal domain-containing protein</fullName>
    </recommendedName>
</protein>
<dbReference type="GO" id="GO:0006405">
    <property type="term" value="P:RNA export from nucleus"/>
    <property type="evidence" value="ECO:0007669"/>
    <property type="project" value="TreeGrafter"/>
</dbReference>
<evidence type="ECO:0000259" key="7">
    <source>
        <dbReference type="Pfam" id="PF08801"/>
    </source>
</evidence>
<dbReference type="GeneID" id="118459052"/>
<dbReference type="CTD" id="34527"/>
<evidence type="ECO:0000259" key="6">
    <source>
        <dbReference type="Pfam" id="PF03177"/>
    </source>
</evidence>